<protein>
    <submittedName>
        <fullName evidence="1">GxxExxY protein</fullName>
    </submittedName>
</protein>
<dbReference type="InterPro" id="IPR026350">
    <property type="entry name" value="GxxExxY"/>
</dbReference>
<name>A0ABS5S5N0_9FLAO</name>
<dbReference type="Proteomes" id="UP001297092">
    <property type="component" value="Unassembled WGS sequence"/>
</dbReference>
<evidence type="ECO:0000313" key="2">
    <source>
        <dbReference type="Proteomes" id="UP001297092"/>
    </source>
</evidence>
<dbReference type="NCBIfam" id="TIGR04256">
    <property type="entry name" value="GxxExxY"/>
    <property type="match status" value="1"/>
</dbReference>
<organism evidence="1 2">
    <name type="scientific">Aequorivita echinoideorum</name>
    <dbReference type="NCBI Taxonomy" id="1549647"/>
    <lineage>
        <taxon>Bacteria</taxon>
        <taxon>Pseudomonadati</taxon>
        <taxon>Bacteroidota</taxon>
        <taxon>Flavobacteriia</taxon>
        <taxon>Flavobacteriales</taxon>
        <taxon>Flavobacteriaceae</taxon>
        <taxon>Aequorivita</taxon>
    </lineage>
</organism>
<sequence length="124" mass="14629">MSNIIYKQESYEIVGCLYEVFNNLGNGLSEIVYKDALEYEFNLRNILFVREKEFSINYKDIILKHKFYADFVIFDKIILEVKTVELLTDMHLGQCINYLKISKNKLAILANFKGEGLEYKRIVL</sequence>
<proteinExistence type="predicted"/>
<keyword evidence="2" id="KW-1185">Reference proteome</keyword>
<accession>A0ABS5S5N0</accession>
<dbReference type="EMBL" id="JAHCTB010000004">
    <property type="protein sequence ID" value="MBT0608484.1"/>
    <property type="molecule type" value="Genomic_DNA"/>
</dbReference>
<evidence type="ECO:0000313" key="1">
    <source>
        <dbReference type="EMBL" id="MBT0608484.1"/>
    </source>
</evidence>
<reference evidence="1 2" key="1">
    <citation type="submission" date="2021-05" db="EMBL/GenBank/DDBJ databases">
        <title>Aequorivita echinoideorum JCM 30378 genome.</title>
        <authorList>
            <person name="Zhang H."/>
            <person name="Li C."/>
        </authorList>
    </citation>
    <scope>NUCLEOTIDE SEQUENCE [LARGE SCALE GENOMIC DNA]</scope>
    <source>
        <strain evidence="1 2">JCM30378</strain>
    </source>
</reference>
<dbReference type="RefSeq" id="WP_214113352.1">
    <property type="nucleotide sequence ID" value="NZ_JAHCTB010000004.1"/>
</dbReference>
<comment type="caution">
    <text evidence="1">The sequence shown here is derived from an EMBL/GenBank/DDBJ whole genome shotgun (WGS) entry which is preliminary data.</text>
</comment>
<gene>
    <name evidence="1" type="ORF">KIV10_09840</name>
</gene>
<dbReference type="Pfam" id="PF13366">
    <property type="entry name" value="PDDEXK_3"/>
    <property type="match status" value="1"/>
</dbReference>